<name>A0A7V6DNV8_9BACT</name>
<proteinExistence type="predicted"/>
<evidence type="ECO:0000313" key="1">
    <source>
        <dbReference type="EMBL" id="HHS28541.1"/>
    </source>
</evidence>
<comment type="caution">
    <text evidence="1">The sequence shown here is derived from an EMBL/GenBank/DDBJ whole genome shotgun (WGS) entry which is preliminary data.</text>
</comment>
<dbReference type="AlphaFoldDB" id="A0A7V6DNV8"/>
<reference evidence="1" key="1">
    <citation type="journal article" date="2020" name="mSystems">
        <title>Genome- and Community-Level Interaction Insights into Carbon Utilization and Element Cycling Functions of Hydrothermarchaeota in Hydrothermal Sediment.</title>
        <authorList>
            <person name="Zhou Z."/>
            <person name="Liu Y."/>
            <person name="Xu W."/>
            <person name="Pan J."/>
            <person name="Luo Z.H."/>
            <person name="Li M."/>
        </authorList>
    </citation>
    <scope>NUCLEOTIDE SEQUENCE [LARGE SCALE GENOMIC DNA]</scope>
    <source>
        <strain evidence="1">SpSt-767</strain>
    </source>
</reference>
<dbReference type="SUPFAM" id="SSF46785">
    <property type="entry name" value="Winged helix' DNA-binding domain"/>
    <property type="match status" value="1"/>
</dbReference>
<dbReference type="Gene3D" id="1.10.10.10">
    <property type="entry name" value="Winged helix-like DNA-binding domain superfamily/Winged helix DNA-binding domain"/>
    <property type="match status" value="1"/>
</dbReference>
<sequence length="112" mass="12039">MATEKPKPAAGGDLKKLREARKYKIAAATERMKQQRQAVQAIEAALAQGGMTVPELARATRQPAAQVLYYLATLKKYGKVVEGEAQGSYFQYRLAEEKSAAGEGEAPAPAEA</sequence>
<protein>
    <submittedName>
        <fullName evidence="1">Transcriptional regulator</fullName>
    </submittedName>
</protein>
<dbReference type="EMBL" id="DTGR01000037">
    <property type="protein sequence ID" value="HHS28541.1"/>
    <property type="molecule type" value="Genomic_DNA"/>
</dbReference>
<gene>
    <name evidence="1" type="ORF">ENV52_02420</name>
</gene>
<accession>A0A7V6DNV8</accession>
<dbReference type="InterPro" id="IPR036390">
    <property type="entry name" value="WH_DNA-bd_sf"/>
</dbReference>
<dbReference type="InterPro" id="IPR036388">
    <property type="entry name" value="WH-like_DNA-bd_sf"/>
</dbReference>
<organism evidence="1">
    <name type="scientific">Desulfobacca acetoxidans</name>
    <dbReference type="NCBI Taxonomy" id="60893"/>
    <lineage>
        <taxon>Bacteria</taxon>
        <taxon>Pseudomonadati</taxon>
        <taxon>Thermodesulfobacteriota</taxon>
        <taxon>Desulfobaccia</taxon>
        <taxon>Desulfobaccales</taxon>
        <taxon>Desulfobaccaceae</taxon>
        <taxon>Desulfobacca</taxon>
    </lineage>
</organism>